<dbReference type="EMBL" id="JAKRRY010000002">
    <property type="protein sequence ID" value="MCW8344864.1"/>
    <property type="molecule type" value="Genomic_DNA"/>
</dbReference>
<evidence type="ECO:0000313" key="4">
    <source>
        <dbReference type="Proteomes" id="UP001155587"/>
    </source>
</evidence>
<dbReference type="Proteomes" id="UP001155587">
    <property type="component" value="Unassembled WGS sequence"/>
</dbReference>
<feature type="region of interest" description="Disordered" evidence="1">
    <location>
        <begin position="341"/>
        <end position="361"/>
    </location>
</feature>
<evidence type="ECO:0000256" key="1">
    <source>
        <dbReference type="SAM" id="MobiDB-lite"/>
    </source>
</evidence>
<dbReference type="Pfam" id="PF13265">
    <property type="entry name" value="DUF4056"/>
    <property type="match status" value="1"/>
</dbReference>
<feature type="chain" id="PRO_5040886237" evidence="2">
    <location>
        <begin position="21"/>
        <end position="361"/>
    </location>
</feature>
<name>A0A9X3CK18_9VIBR</name>
<dbReference type="AlphaFoldDB" id="A0A9X3CK18"/>
<evidence type="ECO:0000313" key="3">
    <source>
        <dbReference type="EMBL" id="MCW8344864.1"/>
    </source>
</evidence>
<evidence type="ECO:0000256" key="2">
    <source>
        <dbReference type="SAM" id="SignalP"/>
    </source>
</evidence>
<keyword evidence="2" id="KW-0732">Signal</keyword>
<protein>
    <submittedName>
        <fullName evidence="3">DUF4056 domain-containing protein</fullName>
    </submittedName>
</protein>
<reference evidence="3" key="1">
    <citation type="submission" date="2022-02" db="EMBL/GenBank/DDBJ databases">
        <title>Vibrio sp. nov, a new bacterium isolated from seawater.</title>
        <authorList>
            <person name="Yuan Y."/>
        </authorList>
    </citation>
    <scope>NUCLEOTIDE SEQUENCE</scope>
    <source>
        <strain evidence="3">ZSDZ65</strain>
    </source>
</reference>
<dbReference type="InterPro" id="IPR025130">
    <property type="entry name" value="DUF4056"/>
</dbReference>
<dbReference type="RefSeq" id="WP_265673329.1">
    <property type="nucleotide sequence ID" value="NZ_JAKRRY010000002.1"/>
</dbReference>
<comment type="caution">
    <text evidence="3">The sequence shown here is derived from an EMBL/GenBank/DDBJ whole genome shotgun (WGS) entry which is preliminary data.</text>
</comment>
<feature type="signal peptide" evidence="2">
    <location>
        <begin position="1"/>
        <end position="20"/>
    </location>
</feature>
<organism evidence="3 4">
    <name type="scientific">Vibrio qingdaonensis</name>
    <dbReference type="NCBI Taxonomy" id="2829491"/>
    <lineage>
        <taxon>Bacteria</taxon>
        <taxon>Pseudomonadati</taxon>
        <taxon>Pseudomonadota</taxon>
        <taxon>Gammaproteobacteria</taxon>
        <taxon>Vibrionales</taxon>
        <taxon>Vibrionaceae</taxon>
        <taxon>Vibrio</taxon>
    </lineage>
</organism>
<proteinExistence type="predicted"/>
<gene>
    <name evidence="3" type="ORF">MD535_02335</name>
</gene>
<accession>A0A9X3CK18</accession>
<keyword evidence="4" id="KW-1185">Reference proteome</keyword>
<sequence>MKVAFLFISLLFASLQPSFASTDTVPVGIRPCCAFGTGLKAELGSVPVPFFSINNVLNPEDIQAHVFNDGSSNVVSSLFGTSEETNGLIFTNKGGFIDTAHVRDTADFAFYLYRAIKNRKEDTLSIKLTPELRERRIEMTDLNALNAAEHEDAKLAALLAFRLAQWHEVAQWYGLVSVGGFKEYASAFSPEDLYSNMLGARIALEIIEVNPAITQKNFVLLFPQYFRKYLKALDAQDEDTTIAQLKALDGIWWDSNNRLPNKWVVTTRDYHFSLALTPNGIENGTPLALNDFAELEKYAEFQLVKADNIKSFDILPVALKSKEIWTANDFQSLADIAKAEDDKHSNNRNDALSMKLNKSHD</sequence>